<sequence>MRVIATNIPENMATINLRSLRIRPNISLIIDTELVEFNAA</sequence>
<dbReference type="EMBL" id="UINC01110322">
    <property type="protein sequence ID" value="SVC77752.1"/>
    <property type="molecule type" value="Genomic_DNA"/>
</dbReference>
<gene>
    <name evidence="1" type="ORF">METZ01_LOCUS330606</name>
</gene>
<dbReference type="AlphaFoldDB" id="A0A382Q051"/>
<feature type="non-terminal residue" evidence="1">
    <location>
        <position position="40"/>
    </location>
</feature>
<protein>
    <submittedName>
        <fullName evidence="1">Uncharacterized protein</fullName>
    </submittedName>
</protein>
<accession>A0A382Q051</accession>
<evidence type="ECO:0000313" key="1">
    <source>
        <dbReference type="EMBL" id="SVC77752.1"/>
    </source>
</evidence>
<reference evidence="1" key="1">
    <citation type="submission" date="2018-05" db="EMBL/GenBank/DDBJ databases">
        <authorList>
            <person name="Lanie J.A."/>
            <person name="Ng W.-L."/>
            <person name="Kazmierczak K.M."/>
            <person name="Andrzejewski T.M."/>
            <person name="Davidsen T.M."/>
            <person name="Wayne K.J."/>
            <person name="Tettelin H."/>
            <person name="Glass J.I."/>
            <person name="Rusch D."/>
            <person name="Podicherti R."/>
            <person name="Tsui H.-C.T."/>
            <person name="Winkler M.E."/>
        </authorList>
    </citation>
    <scope>NUCLEOTIDE SEQUENCE</scope>
</reference>
<proteinExistence type="predicted"/>
<name>A0A382Q051_9ZZZZ</name>
<organism evidence="1">
    <name type="scientific">marine metagenome</name>
    <dbReference type="NCBI Taxonomy" id="408172"/>
    <lineage>
        <taxon>unclassified sequences</taxon>
        <taxon>metagenomes</taxon>
        <taxon>ecological metagenomes</taxon>
    </lineage>
</organism>